<keyword evidence="2 8" id="KW-0732">Signal</keyword>
<dbReference type="PROSITE" id="PS51041">
    <property type="entry name" value="EMI"/>
    <property type="match status" value="1"/>
</dbReference>
<feature type="compositionally biased region" description="Basic and acidic residues" evidence="6">
    <location>
        <begin position="789"/>
        <end position="809"/>
    </location>
</feature>
<dbReference type="GO" id="GO:0007157">
    <property type="term" value="P:heterophilic cell-cell adhesion via plasma membrane cell adhesion molecules"/>
    <property type="evidence" value="ECO:0007669"/>
    <property type="project" value="TreeGrafter"/>
</dbReference>
<dbReference type="InterPro" id="IPR002049">
    <property type="entry name" value="LE_dom"/>
</dbReference>
<dbReference type="EMBL" id="HBUF01191112">
    <property type="protein sequence ID" value="CAG6658402.1"/>
    <property type="molecule type" value="Transcribed_RNA"/>
</dbReference>
<dbReference type="InterPro" id="IPR000742">
    <property type="entry name" value="EGF"/>
</dbReference>
<dbReference type="InterPro" id="IPR013111">
    <property type="entry name" value="EGF_extracell"/>
</dbReference>
<dbReference type="PROSITE" id="PS50026">
    <property type="entry name" value="EGF_3"/>
    <property type="match status" value="5"/>
</dbReference>
<feature type="chain" id="PRO_5033999579" evidence="8">
    <location>
        <begin position="23"/>
        <end position="832"/>
    </location>
</feature>
<dbReference type="FunFam" id="2.170.300.10:FF:000002">
    <property type="entry name" value="Multiple epidermal growth factor-like domains 10"/>
    <property type="match status" value="1"/>
</dbReference>
<dbReference type="PROSITE" id="PS01186">
    <property type="entry name" value="EGF_2"/>
    <property type="match status" value="1"/>
</dbReference>
<feature type="domain" description="EGF-like" evidence="9">
    <location>
        <begin position="182"/>
        <end position="212"/>
    </location>
</feature>
<dbReference type="CDD" id="cd00055">
    <property type="entry name" value="EGF_Lam"/>
    <property type="match status" value="1"/>
</dbReference>
<dbReference type="SMART" id="SM00181">
    <property type="entry name" value="EGF"/>
    <property type="match status" value="11"/>
</dbReference>
<keyword evidence="7" id="KW-0472">Membrane</keyword>
<dbReference type="Pfam" id="PF00053">
    <property type="entry name" value="EGF_laminin"/>
    <property type="match status" value="3"/>
</dbReference>
<feature type="signal peptide" evidence="8">
    <location>
        <begin position="1"/>
        <end position="22"/>
    </location>
</feature>
<protein>
    <submittedName>
        <fullName evidence="11">Multiple epidermal growth factor-like domains protein 10</fullName>
    </submittedName>
</protein>
<evidence type="ECO:0000256" key="5">
    <source>
        <dbReference type="PROSITE-ProRule" id="PRU00076"/>
    </source>
</evidence>
<evidence type="ECO:0000313" key="11">
    <source>
        <dbReference type="EMBL" id="CAG6658402.1"/>
    </source>
</evidence>
<dbReference type="Pfam" id="PF07974">
    <property type="entry name" value="EGF_2"/>
    <property type="match status" value="1"/>
</dbReference>
<dbReference type="Gene3D" id="2.170.300.10">
    <property type="entry name" value="Tie2 ligand-binding domain superfamily"/>
    <property type="match status" value="3"/>
</dbReference>
<organism evidence="11">
    <name type="scientific">Cacopsylla melanoneura</name>
    <dbReference type="NCBI Taxonomy" id="428564"/>
    <lineage>
        <taxon>Eukaryota</taxon>
        <taxon>Metazoa</taxon>
        <taxon>Ecdysozoa</taxon>
        <taxon>Arthropoda</taxon>
        <taxon>Hexapoda</taxon>
        <taxon>Insecta</taxon>
        <taxon>Pterygota</taxon>
        <taxon>Neoptera</taxon>
        <taxon>Paraneoptera</taxon>
        <taxon>Hemiptera</taxon>
        <taxon>Sternorrhyncha</taxon>
        <taxon>Psylloidea</taxon>
        <taxon>Psyllidae</taxon>
        <taxon>Psyllinae</taxon>
        <taxon>Cacopsylla</taxon>
    </lineage>
</organism>
<evidence type="ECO:0000256" key="8">
    <source>
        <dbReference type="SAM" id="SignalP"/>
    </source>
</evidence>
<dbReference type="GO" id="GO:0048731">
    <property type="term" value="P:system development"/>
    <property type="evidence" value="ECO:0007669"/>
    <property type="project" value="UniProtKB-ARBA"/>
</dbReference>
<feature type="domain" description="EGF-like" evidence="9">
    <location>
        <begin position="393"/>
        <end position="428"/>
    </location>
</feature>
<reference evidence="11" key="1">
    <citation type="submission" date="2021-05" db="EMBL/GenBank/DDBJ databases">
        <authorList>
            <person name="Alioto T."/>
            <person name="Alioto T."/>
            <person name="Gomez Garrido J."/>
        </authorList>
    </citation>
    <scope>NUCLEOTIDE SEQUENCE</scope>
</reference>
<feature type="domain" description="EGF-like" evidence="9">
    <location>
        <begin position="138"/>
        <end position="169"/>
    </location>
</feature>
<feature type="disulfide bond" evidence="5">
    <location>
        <begin position="202"/>
        <end position="211"/>
    </location>
</feature>
<feature type="disulfide bond" evidence="5">
    <location>
        <begin position="418"/>
        <end position="427"/>
    </location>
</feature>
<feature type="disulfide bond" evidence="5">
    <location>
        <begin position="159"/>
        <end position="168"/>
    </location>
</feature>
<keyword evidence="1 5" id="KW-0245">EGF-like domain</keyword>
<dbReference type="Gene3D" id="2.10.25.10">
    <property type="entry name" value="Laminin"/>
    <property type="match status" value="2"/>
</dbReference>
<feature type="domain" description="EGF-like" evidence="9">
    <location>
        <begin position="544"/>
        <end position="579"/>
    </location>
</feature>
<evidence type="ECO:0000256" key="6">
    <source>
        <dbReference type="SAM" id="MobiDB-lite"/>
    </source>
</evidence>
<feature type="region of interest" description="Disordered" evidence="6">
    <location>
        <begin position="789"/>
        <end position="832"/>
    </location>
</feature>
<feature type="disulfide bond" evidence="5">
    <location>
        <begin position="569"/>
        <end position="578"/>
    </location>
</feature>
<evidence type="ECO:0000256" key="7">
    <source>
        <dbReference type="SAM" id="Phobius"/>
    </source>
</evidence>
<sequence>MLSYGLILSFGLILATCGFCHGVGVKLEGANVCTRYEKHSQNMTVSDVNPRLSQATKWCMSKSENCSTYRIELIESSLTRIENKDQLVFECCTGYKKEKEGTKCIPHCSKDCIHGECTAPDFCECNEGYSRATCNLEREPDCQCQNNGTCVASTGLCTCLDGYAGRHCEVQCEAGRYGSNCKEQCRCKNGAQCEPTSGQCKCVTGYTGPLCEERCLGNCPPTPCPCQNGGTCTPDGHCVCSTVAGYGGPICATPCNEGTWGQNCSRRCECYNQAQCDVVTGECRCEPGFEGKDCMDPCVPGTWGKQCANQCTCPNPSMLCSPIDGSCSCAPGFKGYQCQERGCSEGLYGEKCDRPCACNVTHSKSCHPLTGQCECNPGWSGVTCAHQCPLLRWGEECARSCHCENGAGCNAQDGRCVCTPGYTGDRCQSKCSPGTFGLGCSQKCLCSPNGTVQCNPAVDQCTPTRVQCNPAVDQCTPTREQCNPITGQCSCKPGWYGMLCDRQTKEGPNCDCDQGECNVEKGQCNCYPGFTGKSCSTPCPTGYYGVDCKQKCQCQNGAMCRSTDGECECSEGWMGTLCTRVCPPNKYGPHCMKECQCTEPNFACHPVDGCICEQGYIGKDCSVLKVPLQVPTSTSVTPLQPSSESKVTSWSIQDNGVIILILIMSTVGMIVFVVLYMNGKEFDHYTKPDEPRTKGSGKDFYYNQKEGGIRNRPGRSKDGIESNVYEDLKKVLKDRQGKLTPDDPEYFEIPLNTYEKIDQDRKQYNENDEPLYDEISKYSTHSKKEYDVLDHNRCTKEKDPHYKVVEGQKLHRRPSQDKLPTPESVPRTKFGH</sequence>
<feature type="compositionally biased region" description="Basic and acidic residues" evidence="6">
    <location>
        <begin position="685"/>
        <end position="697"/>
    </location>
</feature>
<evidence type="ECO:0000259" key="9">
    <source>
        <dbReference type="PROSITE" id="PS50026"/>
    </source>
</evidence>
<feature type="domain" description="EGF-like" evidence="9">
    <location>
        <begin position="220"/>
        <end position="252"/>
    </location>
</feature>
<dbReference type="GO" id="GO:0005044">
    <property type="term" value="F:scavenger receptor activity"/>
    <property type="evidence" value="ECO:0007669"/>
    <property type="project" value="InterPro"/>
</dbReference>
<feature type="domain" description="EMI" evidence="10">
    <location>
        <begin position="29"/>
        <end position="106"/>
    </location>
</feature>
<dbReference type="InterPro" id="IPR042635">
    <property type="entry name" value="MEGF10/SREC1/2-like"/>
</dbReference>
<keyword evidence="3" id="KW-0677">Repeat</keyword>
<dbReference type="PANTHER" id="PTHR24043">
    <property type="entry name" value="SCAVENGER RECEPTOR CLASS F"/>
    <property type="match status" value="1"/>
</dbReference>
<dbReference type="SMART" id="SM00180">
    <property type="entry name" value="EGF_Lam"/>
    <property type="match status" value="8"/>
</dbReference>
<feature type="region of interest" description="Disordered" evidence="6">
    <location>
        <begin position="685"/>
        <end position="720"/>
    </location>
</feature>
<evidence type="ECO:0000256" key="4">
    <source>
        <dbReference type="ARBA" id="ARBA00023157"/>
    </source>
</evidence>
<evidence type="ECO:0000256" key="1">
    <source>
        <dbReference type="ARBA" id="ARBA00022536"/>
    </source>
</evidence>
<comment type="caution">
    <text evidence="5">Lacks conserved residue(s) required for the propagation of feature annotation.</text>
</comment>
<proteinExistence type="predicted"/>
<keyword evidence="4 5" id="KW-1015">Disulfide bond</keyword>
<dbReference type="PRINTS" id="PR00011">
    <property type="entry name" value="EGFLAMININ"/>
</dbReference>
<feature type="transmembrane region" description="Helical" evidence="7">
    <location>
        <begin position="656"/>
        <end position="677"/>
    </location>
</feature>
<name>A0A8D8RZ30_9HEMI</name>
<dbReference type="AlphaFoldDB" id="A0A8D8RZ30"/>
<keyword evidence="7" id="KW-1133">Transmembrane helix</keyword>
<evidence type="ECO:0000256" key="2">
    <source>
        <dbReference type="ARBA" id="ARBA00022729"/>
    </source>
</evidence>
<dbReference type="GO" id="GO:0048513">
    <property type="term" value="P:animal organ development"/>
    <property type="evidence" value="ECO:0007669"/>
    <property type="project" value="UniProtKB-ARBA"/>
</dbReference>
<dbReference type="PANTHER" id="PTHR24043:SF8">
    <property type="entry name" value="EGF-LIKE DOMAIN-CONTAINING PROTEIN"/>
    <property type="match status" value="1"/>
</dbReference>
<dbReference type="PROSITE" id="PS00022">
    <property type="entry name" value="EGF_1"/>
    <property type="match status" value="7"/>
</dbReference>
<evidence type="ECO:0000259" key="10">
    <source>
        <dbReference type="PROSITE" id="PS51041"/>
    </source>
</evidence>
<dbReference type="InterPro" id="IPR011489">
    <property type="entry name" value="EMI_domain"/>
</dbReference>
<keyword evidence="7" id="KW-0812">Transmembrane</keyword>
<accession>A0A8D8RZ30</accession>
<evidence type="ECO:0000256" key="3">
    <source>
        <dbReference type="ARBA" id="ARBA00022737"/>
    </source>
</evidence>